<dbReference type="RefSeq" id="WP_099068746.1">
    <property type="nucleotide sequence ID" value="NZ_LAHD01000011.1"/>
</dbReference>
<protein>
    <submittedName>
        <fullName evidence="1">Uncharacterized protein</fullName>
    </submittedName>
</protein>
<comment type="caution">
    <text evidence="1">The sequence shown here is derived from an EMBL/GenBank/DDBJ whole genome shotgun (WGS) entry which is preliminary data.</text>
</comment>
<reference evidence="1 2" key="1">
    <citation type="submission" date="2015-02" db="EMBL/GenBank/DDBJ databases">
        <title>Nostoc linckia genome annotation.</title>
        <authorList>
            <person name="Zhou Z."/>
        </authorList>
    </citation>
    <scope>NUCLEOTIDE SEQUENCE [LARGE SCALE GENOMIC DNA]</scope>
    <source>
        <strain evidence="2">z8</strain>
    </source>
</reference>
<dbReference type="GeneID" id="57093728"/>
<name>A0A9Q6EMJ1_NOSLI</name>
<organism evidence="1 2">
    <name type="scientific">Nostoc linckia z8</name>
    <dbReference type="NCBI Taxonomy" id="1628746"/>
    <lineage>
        <taxon>Bacteria</taxon>
        <taxon>Bacillati</taxon>
        <taxon>Cyanobacteriota</taxon>
        <taxon>Cyanophyceae</taxon>
        <taxon>Nostocales</taxon>
        <taxon>Nostocaceae</taxon>
        <taxon>Nostoc</taxon>
    </lineage>
</organism>
<proteinExistence type="predicted"/>
<evidence type="ECO:0000313" key="1">
    <source>
        <dbReference type="EMBL" id="PHK05945.1"/>
    </source>
</evidence>
<evidence type="ECO:0000313" key="2">
    <source>
        <dbReference type="Proteomes" id="UP000222310"/>
    </source>
</evidence>
<dbReference type="EMBL" id="LAHD01000011">
    <property type="protein sequence ID" value="PHK05945.1"/>
    <property type="molecule type" value="Genomic_DNA"/>
</dbReference>
<accession>A0A9Q6EMJ1</accession>
<gene>
    <name evidence="1" type="ORF">VF08_06015</name>
</gene>
<dbReference type="Proteomes" id="UP000222310">
    <property type="component" value="Unassembled WGS sequence"/>
</dbReference>
<sequence>MSENIQSDNSQFFQDLSPEEQESLVAGQNIPSVSNFLLQQAKTETSASNLLMTANGDVSSQKSKYITSQLNLASSLNLDFSIPNFSSLANLINQPIVNILNKIFTNK</sequence>
<dbReference type="AlphaFoldDB" id="A0A9Q6EMJ1"/>